<dbReference type="EMBL" id="JBICCN010000073">
    <property type="protein sequence ID" value="KAL3096296.1"/>
    <property type="molecule type" value="Genomic_DNA"/>
</dbReference>
<proteinExistence type="predicted"/>
<dbReference type="Proteomes" id="UP001620645">
    <property type="component" value="Unassembled WGS sequence"/>
</dbReference>
<feature type="compositionally biased region" description="Polar residues" evidence="1">
    <location>
        <begin position="56"/>
        <end position="65"/>
    </location>
</feature>
<accession>A0ABD2K089</accession>
<feature type="region of interest" description="Disordered" evidence="1">
    <location>
        <begin position="96"/>
        <end position="124"/>
    </location>
</feature>
<feature type="compositionally biased region" description="Basic and acidic residues" evidence="1">
    <location>
        <begin position="19"/>
        <end position="33"/>
    </location>
</feature>
<protein>
    <submittedName>
        <fullName evidence="2">Uncharacterized protein</fullName>
    </submittedName>
</protein>
<comment type="caution">
    <text evidence="2">The sequence shown here is derived from an EMBL/GenBank/DDBJ whole genome shotgun (WGS) entry which is preliminary data.</text>
</comment>
<feature type="region of interest" description="Disordered" evidence="1">
    <location>
        <begin position="11"/>
        <end position="80"/>
    </location>
</feature>
<evidence type="ECO:0000256" key="1">
    <source>
        <dbReference type="SAM" id="MobiDB-lite"/>
    </source>
</evidence>
<keyword evidence="3" id="KW-1185">Reference proteome</keyword>
<dbReference type="AlphaFoldDB" id="A0ABD2K089"/>
<name>A0ABD2K089_HETSC</name>
<reference evidence="2 3" key="1">
    <citation type="submission" date="2024-10" db="EMBL/GenBank/DDBJ databases">
        <authorList>
            <person name="Kim D."/>
        </authorList>
    </citation>
    <scope>NUCLEOTIDE SEQUENCE [LARGE SCALE GENOMIC DNA]</scope>
    <source>
        <strain evidence="2">Taebaek</strain>
    </source>
</reference>
<evidence type="ECO:0000313" key="3">
    <source>
        <dbReference type="Proteomes" id="UP001620645"/>
    </source>
</evidence>
<gene>
    <name evidence="2" type="ORF">niasHS_004934</name>
</gene>
<evidence type="ECO:0000313" key="2">
    <source>
        <dbReference type="EMBL" id="KAL3096296.1"/>
    </source>
</evidence>
<organism evidence="2 3">
    <name type="scientific">Heterodera schachtii</name>
    <name type="common">Sugarbeet cyst nematode worm</name>
    <name type="synonym">Tylenchus schachtii</name>
    <dbReference type="NCBI Taxonomy" id="97005"/>
    <lineage>
        <taxon>Eukaryota</taxon>
        <taxon>Metazoa</taxon>
        <taxon>Ecdysozoa</taxon>
        <taxon>Nematoda</taxon>
        <taxon>Chromadorea</taxon>
        <taxon>Rhabditida</taxon>
        <taxon>Tylenchina</taxon>
        <taxon>Tylenchomorpha</taxon>
        <taxon>Tylenchoidea</taxon>
        <taxon>Heteroderidae</taxon>
        <taxon>Heteroderinae</taxon>
        <taxon>Heterodera</taxon>
    </lineage>
</organism>
<sequence length="124" mass="14807">MICLFVSDEQQNEAVVGQQRKEEKQKQKNTDQHHHNHDHYQQQQQQKEQNHFESVAEQQIQNQPQGEEGDGDEECLANRAKLSRETVNKLRTERRRIVQSIPRTNRQQRELCRPDTGQNHVPYR</sequence>